<dbReference type="InterPro" id="IPR000160">
    <property type="entry name" value="GGDEF_dom"/>
</dbReference>
<dbReference type="InterPro" id="IPR043128">
    <property type="entry name" value="Rev_trsase/Diguanyl_cyclase"/>
</dbReference>
<dbReference type="NCBIfam" id="TIGR00254">
    <property type="entry name" value="GGDEF"/>
    <property type="match status" value="1"/>
</dbReference>
<keyword evidence="3" id="KW-0808">Transferase</keyword>
<reference evidence="3 4" key="1">
    <citation type="submission" date="2024-03" db="EMBL/GenBank/DDBJ databases">
        <title>Human intestinal bacterial collection.</title>
        <authorList>
            <person name="Pauvert C."/>
            <person name="Hitch T.C.A."/>
            <person name="Clavel T."/>
        </authorList>
    </citation>
    <scope>NUCLEOTIDE SEQUENCE [LARGE SCALE GENOMIC DNA]</scope>
    <source>
        <strain evidence="3 4">CLA-SR-H028</strain>
    </source>
</reference>
<evidence type="ECO:0000313" key="4">
    <source>
        <dbReference type="Proteomes" id="UP001457898"/>
    </source>
</evidence>
<dbReference type="SMART" id="SM00267">
    <property type="entry name" value="GGDEF"/>
    <property type="match status" value="1"/>
</dbReference>
<dbReference type="PANTHER" id="PTHR45138:SF9">
    <property type="entry name" value="DIGUANYLATE CYCLASE DGCM-RELATED"/>
    <property type="match status" value="1"/>
</dbReference>
<comment type="caution">
    <text evidence="3">The sequence shown here is derived from an EMBL/GenBank/DDBJ whole genome shotgun (WGS) entry which is preliminary data.</text>
</comment>
<dbReference type="PANTHER" id="PTHR45138">
    <property type="entry name" value="REGULATORY COMPONENTS OF SENSORY TRANSDUCTION SYSTEM"/>
    <property type="match status" value="1"/>
</dbReference>
<gene>
    <name evidence="3" type="ORF">WMO65_01180</name>
</gene>
<dbReference type="InterPro" id="IPR050469">
    <property type="entry name" value="Diguanylate_Cyclase"/>
</dbReference>
<dbReference type="Proteomes" id="UP001457898">
    <property type="component" value="Unassembled WGS sequence"/>
</dbReference>
<dbReference type="PROSITE" id="PS51257">
    <property type="entry name" value="PROKAR_LIPOPROTEIN"/>
    <property type="match status" value="1"/>
</dbReference>
<evidence type="ECO:0000256" key="1">
    <source>
        <dbReference type="SAM" id="Phobius"/>
    </source>
</evidence>
<dbReference type="Gene3D" id="3.30.70.270">
    <property type="match status" value="1"/>
</dbReference>
<keyword evidence="3" id="KW-0548">Nucleotidyltransferase</keyword>
<evidence type="ECO:0000313" key="3">
    <source>
        <dbReference type="EMBL" id="MEQ2429608.1"/>
    </source>
</evidence>
<feature type="transmembrane region" description="Helical" evidence="1">
    <location>
        <begin position="21"/>
        <end position="43"/>
    </location>
</feature>
<feature type="transmembrane region" description="Helical" evidence="1">
    <location>
        <begin position="202"/>
        <end position="223"/>
    </location>
</feature>
<dbReference type="InterPro" id="IPR029787">
    <property type="entry name" value="Nucleotide_cyclase"/>
</dbReference>
<accession>A0ABV1DGW6</accession>
<organism evidence="3 4">
    <name type="scientific">Blautia caccae</name>
    <dbReference type="NCBI Taxonomy" id="3133175"/>
    <lineage>
        <taxon>Bacteria</taxon>
        <taxon>Bacillati</taxon>
        <taxon>Bacillota</taxon>
        <taxon>Clostridia</taxon>
        <taxon>Lachnospirales</taxon>
        <taxon>Lachnospiraceae</taxon>
        <taxon>Blautia</taxon>
    </lineage>
</organism>
<feature type="domain" description="GGDEF" evidence="2">
    <location>
        <begin position="263"/>
        <end position="394"/>
    </location>
</feature>
<keyword evidence="1" id="KW-0472">Membrane</keyword>
<dbReference type="RefSeq" id="WP_148393060.1">
    <property type="nucleotide sequence ID" value="NZ_JBBMFP010000001.1"/>
</dbReference>
<keyword evidence="4" id="KW-1185">Reference proteome</keyword>
<dbReference type="EC" id="2.7.7.65" evidence="3"/>
<name>A0ABV1DGW6_9FIRM</name>
<protein>
    <submittedName>
        <fullName evidence="3">GGDEF domain-containing protein</fullName>
        <ecNumber evidence="3">2.7.7.65</ecNumber>
    </submittedName>
</protein>
<dbReference type="Pfam" id="PF00990">
    <property type="entry name" value="GGDEF"/>
    <property type="match status" value="1"/>
</dbReference>
<keyword evidence="1" id="KW-1133">Transmembrane helix</keyword>
<proteinExistence type="predicted"/>
<dbReference type="PROSITE" id="PS50887">
    <property type="entry name" value="GGDEF"/>
    <property type="match status" value="1"/>
</dbReference>
<dbReference type="EMBL" id="JBBMFP010000001">
    <property type="protein sequence ID" value="MEQ2429608.1"/>
    <property type="molecule type" value="Genomic_DNA"/>
</dbReference>
<evidence type="ECO:0000259" key="2">
    <source>
        <dbReference type="PROSITE" id="PS50887"/>
    </source>
</evidence>
<dbReference type="SUPFAM" id="SSF55073">
    <property type="entry name" value="Nucleotide cyclase"/>
    <property type="match status" value="1"/>
</dbReference>
<dbReference type="GO" id="GO:0052621">
    <property type="term" value="F:diguanylate cyclase activity"/>
    <property type="evidence" value="ECO:0007669"/>
    <property type="project" value="UniProtKB-EC"/>
</dbReference>
<dbReference type="CDD" id="cd01949">
    <property type="entry name" value="GGDEF"/>
    <property type="match status" value="1"/>
</dbReference>
<keyword evidence="1" id="KW-0812">Transmembrane</keyword>
<sequence length="394" mass="44598">MKKNNTAPGSFKRIYRVDLQVFLMTAIIVVISCGLTFGVSYRLSYNGMIRALSVRANSIYEYADGRLDVETFKRLNSRADGTSYLYQEAKKTLENVRTATGVRYLYTAKEKEDGTFIYLVDGLPVTNRDFRCIGDMIEKECIPDMKKAMAGQVVLPKDINHTRWGNVFIAYFPMHEKDEVVGVLGIEFDASGQYHTFSNMKLAAPAIICIFCIIAAIIAVVLFRRISNPAYKDMANTDLLTGLKNRNAFEVDMHNLETMKVKSGFAFVSVDLDGLKHINDTFGHTAGDTYIQAGCRILRSCLPKRAALYRTGGDEFTVILHEVPRERILEMIEKSCRRRRVEGLPADAEIQMSAGYAYYDDKTDTSLEDTYKRADAQMYVQKKEKHGETDLTRS</sequence>